<dbReference type="RefSeq" id="XP_004261767.1">
    <property type="nucleotide sequence ID" value="XM_004261719.1"/>
</dbReference>
<feature type="coiled-coil region" evidence="1">
    <location>
        <begin position="30"/>
        <end position="57"/>
    </location>
</feature>
<keyword evidence="4" id="KW-1185">Reference proteome</keyword>
<evidence type="ECO:0000313" key="4">
    <source>
        <dbReference type="Proteomes" id="UP000014680"/>
    </source>
</evidence>
<name>A0A0A1UEI1_ENTIV</name>
<dbReference type="GeneID" id="14893852"/>
<evidence type="ECO:0000259" key="2">
    <source>
        <dbReference type="Pfam" id="PF07534"/>
    </source>
</evidence>
<feature type="domain" description="TLDc" evidence="2">
    <location>
        <begin position="94"/>
        <end position="199"/>
    </location>
</feature>
<dbReference type="Pfam" id="PF07534">
    <property type="entry name" value="TLD"/>
    <property type="match status" value="1"/>
</dbReference>
<protein>
    <recommendedName>
        <fullName evidence="2">TLDc domain-containing protein</fullName>
    </recommendedName>
</protein>
<organism evidence="3 4">
    <name type="scientific">Entamoeba invadens IP1</name>
    <dbReference type="NCBI Taxonomy" id="370355"/>
    <lineage>
        <taxon>Eukaryota</taxon>
        <taxon>Amoebozoa</taxon>
        <taxon>Evosea</taxon>
        <taxon>Archamoebae</taxon>
        <taxon>Mastigamoebida</taxon>
        <taxon>Entamoebidae</taxon>
        <taxon>Entamoeba</taxon>
    </lineage>
</organism>
<dbReference type="EMBL" id="KB206169">
    <property type="protein sequence ID" value="ELP94996.1"/>
    <property type="molecule type" value="Genomic_DNA"/>
</dbReference>
<dbReference type="InterPro" id="IPR006571">
    <property type="entry name" value="TLDc_dom"/>
</dbReference>
<dbReference type="OrthoDB" id="29329at2759"/>
<reference evidence="3 4" key="1">
    <citation type="submission" date="2012-10" db="EMBL/GenBank/DDBJ databases">
        <authorList>
            <person name="Zafar N."/>
            <person name="Inman J."/>
            <person name="Hall N."/>
            <person name="Lorenzi H."/>
            <person name="Caler E."/>
        </authorList>
    </citation>
    <scope>NUCLEOTIDE SEQUENCE [LARGE SCALE GENOMIC DNA]</scope>
    <source>
        <strain evidence="3 4">IP1</strain>
    </source>
</reference>
<dbReference type="KEGG" id="eiv:EIN_251800"/>
<evidence type="ECO:0000313" key="3">
    <source>
        <dbReference type="EMBL" id="ELP94996.1"/>
    </source>
</evidence>
<keyword evidence="1" id="KW-0175">Coiled coil</keyword>
<evidence type="ECO:0000256" key="1">
    <source>
        <dbReference type="SAM" id="Coils"/>
    </source>
</evidence>
<dbReference type="VEuPathDB" id="AmoebaDB:EIN_251800"/>
<dbReference type="Proteomes" id="UP000014680">
    <property type="component" value="Unassembled WGS sequence"/>
</dbReference>
<dbReference type="AlphaFoldDB" id="A0A0A1UEI1"/>
<dbReference type="OMA" id="IFHFERI"/>
<proteinExistence type="predicted"/>
<sequence length="264" mass="30298">MAEDGRITLEELKNLVLYLQQTIIKTQSELIDTKSQLEKTTRRCDALEEELHKTRNVVHSQIPKISELEKAESVTPNVTEHSDDFGLSIYELNFIRLSDALKTWTGREEMLVLFDSDIDDQSNVSFQACVLNKHSLFIILFDKKGNIFGAYLRKSVSKVSKRMEDKGHFIFSLESNGRVDSPKRWIPRSDKPSTCFMLNRTNNTIGRLCEIGFPEGFISVSKTSFRQSGCVDLSTKYEGIDNDDLNATNNEIFHFERIMIVQML</sequence>
<accession>A0A0A1UEI1</accession>
<gene>
    <name evidence="3" type="ORF">EIN_251800</name>
</gene>